<evidence type="ECO:0000259" key="11">
    <source>
        <dbReference type="PROSITE" id="PS50893"/>
    </source>
</evidence>
<evidence type="ECO:0000256" key="3">
    <source>
        <dbReference type="ARBA" id="ARBA00022448"/>
    </source>
</evidence>
<dbReference type="InterPro" id="IPR003593">
    <property type="entry name" value="AAA+_ATPase"/>
</dbReference>
<keyword evidence="13" id="KW-1185">Reference proteome</keyword>
<keyword evidence="8 10" id="KW-0472">Membrane</keyword>
<dbReference type="PROSITE" id="PS50893">
    <property type="entry name" value="ABC_TRANSPORTER_2"/>
    <property type="match status" value="1"/>
</dbReference>
<keyword evidence="7 10" id="KW-1133">Transmembrane helix</keyword>
<evidence type="ECO:0000256" key="6">
    <source>
        <dbReference type="ARBA" id="ARBA00022840"/>
    </source>
</evidence>
<dbReference type="InterPro" id="IPR029481">
    <property type="entry name" value="ABC_trans_N"/>
</dbReference>
<accession>A0AAN6LRK7</accession>
<feature type="transmembrane region" description="Helical" evidence="10">
    <location>
        <begin position="1234"/>
        <end position="1257"/>
    </location>
</feature>
<evidence type="ECO:0000313" key="13">
    <source>
        <dbReference type="Proteomes" id="UP001280581"/>
    </source>
</evidence>
<dbReference type="CDD" id="cd03232">
    <property type="entry name" value="ABCG_PDR_domain2"/>
    <property type="match status" value="1"/>
</dbReference>
<dbReference type="InterPro" id="IPR013525">
    <property type="entry name" value="ABC2_TM"/>
</dbReference>
<feature type="transmembrane region" description="Helical" evidence="10">
    <location>
        <begin position="1306"/>
        <end position="1326"/>
    </location>
</feature>
<evidence type="ECO:0000256" key="9">
    <source>
        <dbReference type="SAM" id="MobiDB-lite"/>
    </source>
</evidence>
<dbReference type="InterPro" id="IPR043926">
    <property type="entry name" value="ABCG_dom"/>
</dbReference>
<dbReference type="InterPro" id="IPR003439">
    <property type="entry name" value="ABC_transporter-like_ATP-bd"/>
</dbReference>
<feature type="transmembrane region" description="Helical" evidence="10">
    <location>
        <begin position="473"/>
        <end position="494"/>
    </location>
</feature>
<dbReference type="Pfam" id="PF14510">
    <property type="entry name" value="ABC_trans_N"/>
    <property type="match status" value="1"/>
</dbReference>
<feature type="transmembrane region" description="Helical" evidence="10">
    <location>
        <begin position="613"/>
        <end position="632"/>
    </location>
</feature>
<evidence type="ECO:0000313" key="12">
    <source>
        <dbReference type="EMBL" id="KAK3201823.1"/>
    </source>
</evidence>
<comment type="subcellular location">
    <subcellularLocation>
        <location evidence="1">Membrane</location>
        <topology evidence="1">Multi-pass membrane protein</topology>
    </subcellularLocation>
</comment>
<sequence length="1462" mass="163694">MSVALGVVQEQPKEKEQIPRGSMDSSSSPNGVDQSPKEDQANRTDTVLSLARRLTTRSHHSSYGSPFEAGEGSYLDPNSPNFSSHRWAKAFYNIRYSSDVPARVAGVAFRNLNVSGVGSPTDFQSSVANFFLKLPALFGRGAQKIDILRNLDGLVLPGEQCCVLGPPGSGCSTLLKTISGETHGFKVSQDSHISYQGITPAQMHKEFRGEAIYTAEVDRHYPQLTVGDTLYFAALARTPRTIPGGIPREQYAEHLRDVVMAMFGISHTINTCVGNDFVRGCWDNSTRGLDSANAVEFCKTLRTQCDVFGTSTFVAIYQAPQAAYDLFDKVTVLYEGRQIYFGPAKKAKSYFEELGFLCPDVQTVPDFLTSMTSPSERIVKPGFENRVPRTSDDFAQCWQQSEERRLLLTEIDAYLQAHPPNSTSHSDFALARKMEKSKAQRERSPYTLSYWGQIKLCIWRDVQRLKADPSIPLSMLVINFVEALIIASIFFNLAGDTASFFSRGAVLFMLVLLNAFASMLEVFSLYAKRDIVEKHNRYALYHPSAEAVASMIVDLPYKISNAILVNTTLYFMTNLRRDAGSFFFFFLIAFSMLLSMSMFFRLFASITKTIEQALAPSSIILILMILYTGFVIPVDDMRGWASWIRHVNPISYGFESVVVNEFEGRQFPCVQFIPSGPSYESISPSQRACAVKGSVAGADYVNGTAYASTTYNYQYSHRWRNFGIIVAFIIGLGALHLVASELVASARSKGEVLVFRRKHLKSVAKRQKVDEEAGRSAVKHIEGHGKESDSVSVVQKHQSIFHWEDVCYEVQIKSETRKILQNVDGWVKPGTLTALMGVSGAGKTTLLDVLASRTTMGVITGSMFVDGRERDESFQRQTGYVMQQDIHLHSSTVREALEFSALLRQPAEYSRKEKLAYVDEVIHLLDMDDYADAVVGVPGDGLNVEQRKRLTIGVELAARPKLLLFLDEPTSGLDSQTSWSICNLMEKLTNNGQAILCTIHQPSAMLFQRFDRLLLLAKGGRTVYFGDIGQGSRTLIDYFERNGAPAYVPGCNPAEYMLDAIGATPGSTHTDIDWPVVWQSSPEYVEIHKEFSQLKELVNKPSAVMDEKTSSYQEFAASFTTQFMVVANRCAQQYWRTPSYIYSKALLSVGCSLIIGFSFFKMENSAQGLQNQVDFSTLFASAKISNSQQMFAIFVFLFVVFQLIYQIMPNFVVQRTLYEARERQSKTYMWQAFLFSNVFIEMFWNVIVAIFCFLVWFYPVGFYRNAEPTDSVNIRSFGLLLIIVATFLFASSFAHMLIAGAPNEEVAGGVATLMAIMLYAFCGILAGPDTLPRFWIFMYRVNPFTYLVSSFMSTALGQAPAYCALNEFQTFSPPESKTCGEYMQNYIDSVGGYLQNPEATDACNFCQLSSTDQFLQQIHAEWDHRWRDFGLLWVYIAVNVAAATALYWLCRVPKGKKKGKKA</sequence>
<comment type="caution">
    <text evidence="12">The sequence shown here is derived from an EMBL/GenBank/DDBJ whole genome shotgun (WGS) entry which is preliminary data.</text>
</comment>
<dbReference type="Pfam" id="PF01061">
    <property type="entry name" value="ABC2_membrane"/>
    <property type="match status" value="2"/>
</dbReference>
<feature type="transmembrane region" description="Helical" evidence="10">
    <location>
        <begin position="506"/>
        <end position="527"/>
    </location>
</feature>
<feature type="transmembrane region" description="Helical" evidence="10">
    <location>
        <begin position="1432"/>
        <end position="1450"/>
    </location>
</feature>
<name>A0AAN6LRK7_9PLEO</name>
<dbReference type="Proteomes" id="UP001280581">
    <property type="component" value="Unassembled WGS sequence"/>
</dbReference>
<dbReference type="Pfam" id="PF06422">
    <property type="entry name" value="PDR_CDR"/>
    <property type="match status" value="1"/>
</dbReference>
<evidence type="ECO:0000256" key="8">
    <source>
        <dbReference type="ARBA" id="ARBA00023136"/>
    </source>
</evidence>
<keyword evidence="5" id="KW-0547">Nucleotide-binding</keyword>
<feature type="transmembrane region" description="Helical" evidence="10">
    <location>
        <begin position="1277"/>
        <end position="1299"/>
    </location>
</feature>
<dbReference type="GO" id="GO:0016020">
    <property type="term" value="C:membrane"/>
    <property type="evidence" value="ECO:0007669"/>
    <property type="project" value="UniProtKB-SubCell"/>
</dbReference>
<evidence type="ECO:0000256" key="1">
    <source>
        <dbReference type="ARBA" id="ARBA00004141"/>
    </source>
</evidence>
<dbReference type="Gene3D" id="3.40.50.300">
    <property type="entry name" value="P-loop containing nucleotide triphosphate hydrolases"/>
    <property type="match status" value="2"/>
</dbReference>
<dbReference type="EMBL" id="WVTA01000015">
    <property type="protein sequence ID" value="KAK3201823.1"/>
    <property type="molecule type" value="Genomic_DNA"/>
</dbReference>
<comment type="similarity">
    <text evidence="2">Belongs to the ABC transporter superfamily. ABCG family. PDR (TC 3.A.1.205) subfamily.</text>
</comment>
<dbReference type="FunFam" id="3.40.50.300:FF:000054">
    <property type="entry name" value="ABC multidrug transporter atrF"/>
    <property type="match status" value="1"/>
</dbReference>
<feature type="domain" description="ABC transporter" evidence="11">
    <location>
        <begin position="801"/>
        <end position="1044"/>
    </location>
</feature>
<dbReference type="PANTHER" id="PTHR19241">
    <property type="entry name" value="ATP-BINDING CASSETTE TRANSPORTER"/>
    <property type="match status" value="1"/>
</dbReference>
<reference evidence="12 13" key="1">
    <citation type="submission" date="2021-02" db="EMBL/GenBank/DDBJ databases">
        <title>Genome assembly of Pseudopithomyces chartarum.</title>
        <authorList>
            <person name="Jauregui R."/>
            <person name="Singh J."/>
            <person name="Voisey C."/>
        </authorList>
    </citation>
    <scope>NUCLEOTIDE SEQUENCE [LARGE SCALE GENOMIC DNA]</scope>
    <source>
        <strain evidence="12 13">AGR01</strain>
    </source>
</reference>
<dbReference type="InterPro" id="IPR027417">
    <property type="entry name" value="P-loop_NTPase"/>
</dbReference>
<gene>
    <name evidence="12" type="ORF">GRF29_164g792125</name>
</gene>
<dbReference type="GO" id="GO:0140359">
    <property type="term" value="F:ABC-type transporter activity"/>
    <property type="evidence" value="ECO:0007669"/>
    <property type="project" value="InterPro"/>
</dbReference>
<dbReference type="Pfam" id="PF00005">
    <property type="entry name" value="ABC_tran"/>
    <property type="match status" value="2"/>
</dbReference>
<evidence type="ECO:0000256" key="10">
    <source>
        <dbReference type="SAM" id="Phobius"/>
    </source>
</evidence>
<evidence type="ECO:0000256" key="7">
    <source>
        <dbReference type="ARBA" id="ARBA00022989"/>
    </source>
</evidence>
<dbReference type="SMART" id="SM00382">
    <property type="entry name" value="AAA"/>
    <property type="match status" value="1"/>
</dbReference>
<dbReference type="SUPFAM" id="SSF52540">
    <property type="entry name" value="P-loop containing nucleoside triphosphate hydrolases"/>
    <property type="match status" value="2"/>
</dbReference>
<evidence type="ECO:0000256" key="2">
    <source>
        <dbReference type="ARBA" id="ARBA00006012"/>
    </source>
</evidence>
<feature type="region of interest" description="Disordered" evidence="9">
    <location>
        <begin position="1"/>
        <end position="43"/>
    </location>
</feature>
<feature type="transmembrane region" description="Helical" evidence="10">
    <location>
        <begin position="1191"/>
        <end position="1213"/>
    </location>
</feature>
<evidence type="ECO:0000256" key="5">
    <source>
        <dbReference type="ARBA" id="ARBA00022741"/>
    </source>
</evidence>
<feature type="transmembrane region" description="Helical" evidence="10">
    <location>
        <begin position="582"/>
        <end position="604"/>
    </location>
</feature>
<dbReference type="GO" id="GO:0016887">
    <property type="term" value="F:ATP hydrolysis activity"/>
    <property type="evidence" value="ECO:0007669"/>
    <property type="project" value="InterPro"/>
</dbReference>
<dbReference type="GO" id="GO:0005524">
    <property type="term" value="F:ATP binding"/>
    <property type="evidence" value="ECO:0007669"/>
    <property type="project" value="UniProtKB-KW"/>
</dbReference>
<dbReference type="InterPro" id="IPR034003">
    <property type="entry name" value="ABCG_PDR_2"/>
</dbReference>
<protein>
    <recommendedName>
        <fullName evidence="11">ABC transporter domain-containing protein</fullName>
    </recommendedName>
</protein>
<dbReference type="InterPro" id="IPR010929">
    <property type="entry name" value="PDR_CDR_ABC"/>
</dbReference>
<keyword evidence="3" id="KW-0813">Transport</keyword>
<feature type="transmembrane region" description="Helical" evidence="10">
    <location>
        <begin position="719"/>
        <end position="739"/>
    </location>
</feature>
<feature type="compositionally biased region" description="Polar residues" evidence="9">
    <location>
        <begin position="23"/>
        <end position="33"/>
    </location>
</feature>
<organism evidence="12 13">
    <name type="scientific">Pseudopithomyces chartarum</name>
    <dbReference type="NCBI Taxonomy" id="1892770"/>
    <lineage>
        <taxon>Eukaryota</taxon>
        <taxon>Fungi</taxon>
        <taxon>Dikarya</taxon>
        <taxon>Ascomycota</taxon>
        <taxon>Pezizomycotina</taxon>
        <taxon>Dothideomycetes</taxon>
        <taxon>Pleosporomycetidae</taxon>
        <taxon>Pleosporales</taxon>
        <taxon>Massarineae</taxon>
        <taxon>Didymosphaeriaceae</taxon>
        <taxon>Pseudopithomyces</taxon>
    </lineage>
</organism>
<keyword evidence="6" id="KW-0067">ATP-binding</keyword>
<proteinExistence type="inferred from homology"/>
<dbReference type="Pfam" id="PF19055">
    <property type="entry name" value="ABC2_membrane_7"/>
    <property type="match status" value="1"/>
</dbReference>
<evidence type="ECO:0000256" key="4">
    <source>
        <dbReference type="ARBA" id="ARBA00022692"/>
    </source>
</evidence>
<keyword evidence="4 10" id="KW-0812">Transmembrane</keyword>